<proteinExistence type="predicted"/>
<dbReference type="GO" id="GO:0005634">
    <property type="term" value="C:nucleus"/>
    <property type="evidence" value="ECO:0007669"/>
    <property type="project" value="UniProtKB-SubCell"/>
</dbReference>
<dbReference type="SUPFAM" id="SSF47459">
    <property type="entry name" value="HLH, helix-loop-helix DNA-binding domain"/>
    <property type="match status" value="1"/>
</dbReference>
<dbReference type="PROSITE" id="PS50888">
    <property type="entry name" value="BHLH"/>
    <property type="match status" value="1"/>
</dbReference>
<gene>
    <name evidence="8" type="primary">LOC106612041</name>
</gene>
<evidence type="ECO:0000256" key="2">
    <source>
        <dbReference type="ARBA" id="ARBA00022491"/>
    </source>
</evidence>
<evidence type="ECO:0000256" key="3">
    <source>
        <dbReference type="ARBA" id="ARBA00023015"/>
    </source>
</evidence>
<comment type="subcellular location">
    <subcellularLocation>
        <location evidence="1">Nucleus</location>
    </subcellularLocation>
</comment>
<dbReference type="AlphaFoldDB" id="A0A1S3SVF6"/>
<dbReference type="PANTHER" id="PTHR10985">
    <property type="entry name" value="BASIC HELIX-LOOP-HELIX TRANSCRIPTION FACTOR, HES-RELATED"/>
    <property type="match status" value="1"/>
</dbReference>
<organism evidence="7 8">
    <name type="scientific">Salmo salar</name>
    <name type="common">Atlantic salmon</name>
    <dbReference type="NCBI Taxonomy" id="8030"/>
    <lineage>
        <taxon>Eukaryota</taxon>
        <taxon>Metazoa</taxon>
        <taxon>Chordata</taxon>
        <taxon>Craniata</taxon>
        <taxon>Vertebrata</taxon>
        <taxon>Euteleostomi</taxon>
        <taxon>Actinopterygii</taxon>
        <taxon>Neopterygii</taxon>
        <taxon>Teleostei</taxon>
        <taxon>Protacanthopterygii</taxon>
        <taxon>Salmoniformes</taxon>
        <taxon>Salmonidae</taxon>
        <taxon>Salmoninae</taxon>
        <taxon>Salmo</taxon>
    </lineage>
</organism>
<dbReference type="InterPro" id="IPR036638">
    <property type="entry name" value="HLH_DNA-bd_sf"/>
</dbReference>
<dbReference type="GeneID" id="106612041"/>
<dbReference type="Proteomes" id="UP001652741">
    <property type="component" value="Chromosome ssa09"/>
</dbReference>
<evidence type="ECO:0000256" key="4">
    <source>
        <dbReference type="ARBA" id="ARBA00023163"/>
    </source>
</evidence>
<evidence type="ECO:0000256" key="1">
    <source>
        <dbReference type="ARBA" id="ARBA00004123"/>
    </source>
</evidence>
<evidence type="ECO:0000259" key="6">
    <source>
        <dbReference type="PROSITE" id="PS50888"/>
    </source>
</evidence>
<keyword evidence="5" id="KW-0539">Nucleus</keyword>
<keyword evidence="3" id="KW-0805">Transcription regulation</keyword>
<sequence length="493" mass="53827">MQMLKPVIEKKRRDRINQSLSELRILLLNYKLDSRLQNPKLEKAEILDLAVEYLQKRTDKRSISNDCSIQAVCGLKEVQRVIHSEVSMAGVPSPPAAAYSRSALPAIYTAGFQQCVSHLAGFMGSSSSSPWEREGFILLQGLKSYIDSQCPTTNTSTAMYPSSQCPTTNTSTAMYPSSQYPTTNTSTVMYPSSQYPTTNTSTAMYPSSQYPTTNTSTVMYPSSQYPTTNTSTVMYPSSQYPTTNTSTAMYPSSQYPTTNTSTVMYPSSQYPTTNTSTAMYPSSQYPTTNTSTAMYPSSQCPTTNTSTGQLQCPSSSSLTDIHLRSGGKEMAPWADMVPVREGCRPSKQRAVLCLRKSTLWTTRHSSCQPNGHSYPLTPDYLSPPLSPCLSCSSSVFTTPPTNSSFPCHFSFPPSLSPISSNPSSCSGSPSLHNVPSPPLGFSPTLPLSSPPGLPLSSPPTLSLVPFPSHTSLWSPVTARRQELFINSTHWRPW</sequence>
<keyword evidence="7" id="KW-1185">Reference proteome</keyword>
<dbReference type="Gene3D" id="4.10.280.10">
    <property type="entry name" value="Helix-loop-helix DNA-binding domain"/>
    <property type="match status" value="1"/>
</dbReference>
<keyword evidence="4" id="KW-0804">Transcription</keyword>
<keyword evidence="2" id="KW-0678">Repressor</keyword>
<dbReference type="CDD" id="cd11462">
    <property type="entry name" value="bHLH-O_HES7"/>
    <property type="match status" value="1"/>
</dbReference>
<dbReference type="Pfam" id="PF00010">
    <property type="entry name" value="HLH"/>
    <property type="match status" value="1"/>
</dbReference>
<dbReference type="InterPro" id="IPR032644">
    <property type="entry name" value="HES-7_bHLH-O"/>
</dbReference>
<dbReference type="STRING" id="8030.ENSSSAP00000034208"/>
<dbReference type="SMART" id="SM00353">
    <property type="entry name" value="HLH"/>
    <property type="match status" value="1"/>
</dbReference>
<evidence type="ECO:0000313" key="8">
    <source>
        <dbReference type="RefSeq" id="XP_014068324.2"/>
    </source>
</evidence>
<protein>
    <submittedName>
        <fullName evidence="8">Flocculation protein FLO11-like</fullName>
    </submittedName>
</protein>
<dbReference type="GO" id="GO:0003677">
    <property type="term" value="F:DNA binding"/>
    <property type="evidence" value="ECO:0007669"/>
    <property type="project" value="UniProtKB-KW"/>
</dbReference>
<dbReference type="InterPro" id="IPR011598">
    <property type="entry name" value="bHLH_dom"/>
</dbReference>
<evidence type="ECO:0000256" key="5">
    <source>
        <dbReference type="ARBA" id="ARBA00023242"/>
    </source>
</evidence>
<name>A0A1S3SVF6_SALSA</name>
<dbReference type="RefSeq" id="XP_014068324.2">
    <property type="nucleotide sequence ID" value="XM_014212849.2"/>
</dbReference>
<feature type="domain" description="BHLH" evidence="6">
    <location>
        <begin position="1"/>
        <end position="57"/>
    </location>
</feature>
<dbReference type="PaxDb" id="8030-ENSSSAP00000034208"/>
<dbReference type="KEGG" id="sasa:106612041"/>
<accession>A0A1S3SVF6</accession>
<dbReference type="InterPro" id="IPR050370">
    <property type="entry name" value="HES_HEY"/>
</dbReference>
<dbReference type="GO" id="GO:0046983">
    <property type="term" value="F:protein dimerization activity"/>
    <property type="evidence" value="ECO:0007669"/>
    <property type="project" value="InterPro"/>
</dbReference>
<reference evidence="8" key="1">
    <citation type="submission" date="2025-08" db="UniProtKB">
        <authorList>
            <consortium name="RefSeq"/>
        </authorList>
    </citation>
    <scope>IDENTIFICATION</scope>
</reference>
<evidence type="ECO:0000313" key="7">
    <source>
        <dbReference type="Proteomes" id="UP001652741"/>
    </source>
</evidence>